<accession>A0A8S1NXJ4</accession>
<keyword evidence="3" id="KW-1185">Reference proteome</keyword>
<comment type="caution">
    <text evidence="2">The sequence shown here is derived from an EMBL/GenBank/DDBJ whole genome shotgun (WGS) entry which is preliminary data.</text>
</comment>
<dbReference type="EMBL" id="CAJJDN010000065">
    <property type="protein sequence ID" value="CAD8096049.1"/>
    <property type="molecule type" value="Genomic_DNA"/>
</dbReference>
<evidence type="ECO:0000313" key="3">
    <source>
        <dbReference type="Proteomes" id="UP000692954"/>
    </source>
</evidence>
<gene>
    <name evidence="2" type="ORF">PSON_ATCC_30995.1.T0650232</name>
</gene>
<keyword evidence="1" id="KW-0175">Coiled coil</keyword>
<evidence type="ECO:0000256" key="1">
    <source>
        <dbReference type="SAM" id="Coils"/>
    </source>
</evidence>
<dbReference type="OrthoDB" id="309188at2759"/>
<name>A0A8S1NXJ4_9CILI</name>
<organism evidence="2 3">
    <name type="scientific">Paramecium sonneborni</name>
    <dbReference type="NCBI Taxonomy" id="65129"/>
    <lineage>
        <taxon>Eukaryota</taxon>
        <taxon>Sar</taxon>
        <taxon>Alveolata</taxon>
        <taxon>Ciliophora</taxon>
        <taxon>Intramacronucleata</taxon>
        <taxon>Oligohymenophorea</taxon>
        <taxon>Peniculida</taxon>
        <taxon>Parameciidae</taxon>
        <taxon>Paramecium</taxon>
    </lineage>
</organism>
<sequence>MLQQQQILQFNGQEIQILKQINEIGKIRLFQGILKVSKQNIQIIEIDINLKKNEQLKFLVYEMDDLKFYNDKFQNIFLKTQNEHLVKLNQHQICCWEQYFQQQEFKLLPIQSKHKLFQKYCRIYIKQKSFNICILQLDQLGKVQIKSLSQRLFRNNDWINQLDLHQEYSLMDVQLIKKFGLIYFQILTDINSEQLNNISKDQKIQLIQDSPIYEWQKNQIFNLFNLKFVEQLTQQHILTFLIKKDQFEINTQDIKFQLEQKNDKLNSIEKELQQQEIIFQYSLQQSQIQNQLNYLYYQINKVKSNNEIFEEYKKVNKFNSEVYNNIKNAFIIQNDQNLIEEMLKLQLDELIKQFNQLHLKLQYNFSENLIVIHNQLQLKLDELYGPTQFLGQFGRFKISLFAKLQNQNKSIIQKLQQQIKNTIQQNLLNILDFNQSLDNLQQMSEIIKQEFKYYENQLVNCSIEIQQLLEKNQKQIQKEFENINLRYMMMIISKDESEQFSLVQSLLEKQLLLKETLNQQLNQKNNFMYTQNGKKLDIFKTSQKLQESEYATRALHSIVEKSNIDLFQFENQNSPLILNKVNQLRIQNKEKLQRLQQEFNYQLLSIKFLLSEFFKNQKNFENQQLSQYQIRINVVIQKQNQRFCIIKEVLEQDQIQRFHLQNVSMKIEEERKMINVFIQQELKMFIEQLNKNTKSQQGDEQELNQQMLDFEFMILQTQYDIVKYQLNLQKQTVKQKFTNLETEFQEQQLLLKKIEMLSKENSDLINQKEVNRNLYFNNLIQKIKLRFEKQRSSFYQFQNFLKEKKAKINLQQEEEWLCYLIEQKQNEISKEFETIQKFQNSEQDEKEKKVQYKQLRSKLEYISQEIINKGDQIGLNAQGYYQQYLLIILSKFYHMKRFYERVNQSLDIKDNYEQEDINLINQQKVEIINLEGKVDYYRNIIENCSQKDWIENLFEELENIENQIDQKKHYFQQVIQQHNENKLNRNLKQKKTIDQVQKFSNYLEFSNILSIKLIVQKND</sequence>
<proteinExistence type="predicted"/>
<feature type="coiled-coil region" evidence="1">
    <location>
        <begin position="950"/>
        <end position="977"/>
    </location>
</feature>
<feature type="coiled-coil region" evidence="1">
    <location>
        <begin position="251"/>
        <end position="278"/>
    </location>
</feature>
<evidence type="ECO:0000313" key="2">
    <source>
        <dbReference type="EMBL" id="CAD8096049.1"/>
    </source>
</evidence>
<reference evidence="2" key="1">
    <citation type="submission" date="2021-01" db="EMBL/GenBank/DDBJ databases">
        <authorList>
            <consortium name="Genoscope - CEA"/>
            <person name="William W."/>
        </authorList>
    </citation>
    <scope>NUCLEOTIDE SEQUENCE</scope>
</reference>
<dbReference type="AlphaFoldDB" id="A0A8S1NXJ4"/>
<feature type="coiled-coil region" evidence="1">
    <location>
        <begin position="401"/>
        <end position="457"/>
    </location>
</feature>
<dbReference type="Proteomes" id="UP000692954">
    <property type="component" value="Unassembled WGS sequence"/>
</dbReference>
<protein>
    <submittedName>
        <fullName evidence="2">Uncharacterized protein</fullName>
    </submittedName>
</protein>